<dbReference type="GO" id="GO:0010960">
    <property type="term" value="P:magnesium ion homeostasis"/>
    <property type="evidence" value="ECO:0007669"/>
    <property type="project" value="InterPro"/>
</dbReference>
<evidence type="ECO:0000256" key="12">
    <source>
        <dbReference type="PROSITE-ProRule" id="PRU01193"/>
    </source>
</evidence>
<proteinExistence type="inferred from homology"/>
<evidence type="ECO:0000256" key="14">
    <source>
        <dbReference type="SAM" id="SignalP"/>
    </source>
</evidence>
<evidence type="ECO:0000256" key="2">
    <source>
        <dbReference type="ARBA" id="ARBA00010484"/>
    </source>
</evidence>
<dbReference type="AlphaFoldDB" id="A0A2A4K7S3"/>
<dbReference type="CDD" id="cd04590">
    <property type="entry name" value="CBS_pair_CorC_HlyC_assoc"/>
    <property type="match status" value="1"/>
</dbReference>
<evidence type="ECO:0000313" key="18">
    <source>
        <dbReference type="EMBL" id="PCG80066.1"/>
    </source>
</evidence>
<dbReference type="GO" id="GO:0005886">
    <property type="term" value="C:plasma membrane"/>
    <property type="evidence" value="ECO:0007669"/>
    <property type="project" value="UniProtKB-SubCell"/>
</dbReference>
<keyword evidence="3" id="KW-0813">Transport</keyword>
<dbReference type="PANTHER" id="PTHR12064:SF94">
    <property type="entry name" value="UNEXTENDED PROTEIN"/>
    <property type="match status" value="1"/>
</dbReference>
<comment type="subcellular location">
    <subcellularLocation>
        <location evidence="1">Cell membrane</location>
        <topology evidence="1">Multi-pass membrane protein</topology>
    </subcellularLocation>
</comment>
<dbReference type="PROSITE" id="PS50042">
    <property type="entry name" value="CNMP_BINDING_3"/>
    <property type="match status" value="1"/>
</dbReference>
<keyword evidence="10 12" id="KW-0472">Membrane</keyword>
<evidence type="ECO:0000256" key="1">
    <source>
        <dbReference type="ARBA" id="ARBA00004651"/>
    </source>
</evidence>
<dbReference type="FunFam" id="3.10.580.10:FF:000001">
    <property type="entry name" value="Putative metal transporter CNNM3 isoform 2"/>
    <property type="match status" value="1"/>
</dbReference>
<feature type="transmembrane region" description="Helical" evidence="13">
    <location>
        <begin position="460"/>
        <end position="481"/>
    </location>
</feature>
<reference evidence="18" key="1">
    <citation type="submission" date="2017-09" db="EMBL/GenBank/DDBJ databases">
        <title>Contemporary evolution of a Lepidopteran species, Heliothis virescens, in response to modern agricultural practices.</title>
        <authorList>
            <person name="Fritz M.L."/>
            <person name="Deyonke A.M."/>
            <person name="Papanicolaou A."/>
            <person name="Micinski S."/>
            <person name="Westbrook J."/>
            <person name="Gould F."/>
        </authorList>
    </citation>
    <scope>NUCLEOTIDE SEQUENCE [LARGE SCALE GENOMIC DNA]</scope>
    <source>
        <strain evidence="18">HvINT-</strain>
        <tissue evidence="18">Whole body</tissue>
    </source>
</reference>
<evidence type="ECO:0008006" key="19">
    <source>
        <dbReference type="Google" id="ProtNLM"/>
    </source>
</evidence>
<feature type="domain" description="CBS" evidence="16">
    <location>
        <begin position="596"/>
        <end position="657"/>
    </location>
</feature>
<dbReference type="Pfam" id="PF01595">
    <property type="entry name" value="CNNM"/>
    <property type="match status" value="1"/>
</dbReference>
<evidence type="ECO:0000256" key="8">
    <source>
        <dbReference type="ARBA" id="ARBA00023065"/>
    </source>
</evidence>
<dbReference type="STRING" id="7102.A0A2A4K7S3"/>
<dbReference type="InterPro" id="IPR002550">
    <property type="entry name" value="CNNM"/>
</dbReference>
<protein>
    <recommendedName>
        <fullName evidence="19">CNNM transmembrane domain-containing protein</fullName>
    </recommendedName>
</protein>
<feature type="domain" description="CNNM transmembrane" evidence="17">
    <location>
        <begin position="398"/>
        <end position="577"/>
    </location>
</feature>
<gene>
    <name evidence="18" type="ORF">B5V51_11628</name>
</gene>
<comment type="caution">
    <text evidence="18">The sequence shown here is derived from an EMBL/GenBank/DDBJ whole genome shotgun (WGS) entry which is preliminary data.</text>
</comment>
<accession>A0A2A4K7S3</accession>
<dbReference type="PANTHER" id="PTHR12064">
    <property type="entry name" value="METAL TRANSPORTER CNNM"/>
    <property type="match status" value="1"/>
</dbReference>
<dbReference type="InterPro" id="IPR044751">
    <property type="entry name" value="Ion_transp-like_CBS"/>
</dbReference>
<evidence type="ECO:0000259" key="17">
    <source>
        <dbReference type="PROSITE" id="PS51846"/>
    </source>
</evidence>
<keyword evidence="14" id="KW-0732">Signal</keyword>
<evidence type="ECO:0000256" key="10">
    <source>
        <dbReference type="ARBA" id="ARBA00023136"/>
    </source>
</evidence>
<evidence type="ECO:0000259" key="15">
    <source>
        <dbReference type="PROSITE" id="PS50042"/>
    </source>
</evidence>
<dbReference type="PROSITE" id="PS51371">
    <property type="entry name" value="CBS"/>
    <property type="match status" value="1"/>
</dbReference>
<dbReference type="Pfam" id="PF25562">
    <property type="entry name" value="CNBH_CNNM2_C"/>
    <property type="match status" value="1"/>
</dbReference>
<evidence type="ECO:0000256" key="11">
    <source>
        <dbReference type="PROSITE-ProRule" id="PRU00703"/>
    </source>
</evidence>
<dbReference type="InterPro" id="IPR000644">
    <property type="entry name" value="CBS_dom"/>
</dbReference>
<dbReference type="CDD" id="cd00038">
    <property type="entry name" value="CAP_ED"/>
    <property type="match status" value="1"/>
</dbReference>
<feature type="chain" id="PRO_5012065296" description="CNNM transmembrane domain-containing protein" evidence="14">
    <location>
        <begin position="24"/>
        <end position="1251"/>
    </location>
</feature>
<dbReference type="InterPro" id="IPR014710">
    <property type="entry name" value="RmlC-like_jellyroll"/>
</dbReference>
<keyword evidence="8" id="KW-0406">Ion transport</keyword>
<dbReference type="GO" id="GO:0006811">
    <property type="term" value="P:monoatomic ion transport"/>
    <property type="evidence" value="ECO:0007669"/>
    <property type="project" value="UniProtKB-KW"/>
</dbReference>
<feature type="transmembrane region" description="Helical" evidence="13">
    <location>
        <begin position="487"/>
        <end position="505"/>
    </location>
</feature>
<feature type="transmembrane region" description="Helical" evidence="13">
    <location>
        <begin position="400"/>
        <end position="426"/>
    </location>
</feature>
<evidence type="ECO:0000256" key="6">
    <source>
        <dbReference type="ARBA" id="ARBA00022737"/>
    </source>
</evidence>
<keyword evidence="6" id="KW-0677">Repeat</keyword>
<keyword evidence="9 11" id="KW-0129">CBS domain</keyword>
<feature type="domain" description="Cyclic nucleotide-binding" evidence="15">
    <location>
        <begin position="796"/>
        <end position="896"/>
    </location>
</feature>
<keyword evidence="7 12" id="KW-1133">Transmembrane helix</keyword>
<evidence type="ECO:0000256" key="3">
    <source>
        <dbReference type="ARBA" id="ARBA00022448"/>
    </source>
</evidence>
<dbReference type="EMBL" id="NWSH01000060">
    <property type="protein sequence ID" value="PCG80066.1"/>
    <property type="molecule type" value="Genomic_DNA"/>
</dbReference>
<evidence type="ECO:0000256" key="9">
    <source>
        <dbReference type="ARBA" id="ARBA00023122"/>
    </source>
</evidence>
<dbReference type="SUPFAM" id="SSF54631">
    <property type="entry name" value="CBS-domain pair"/>
    <property type="match status" value="1"/>
</dbReference>
<evidence type="ECO:0000256" key="4">
    <source>
        <dbReference type="ARBA" id="ARBA00022475"/>
    </source>
</evidence>
<feature type="signal peptide" evidence="14">
    <location>
        <begin position="1"/>
        <end position="23"/>
    </location>
</feature>
<dbReference type="PROSITE" id="PS51846">
    <property type="entry name" value="CNNM"/>
    <property type="match status" value="1"/>
</dbReference>
<dbReference type="InterPro" id="IPR000595">
    <property type="entry name" value="cNMP-bd_dom"/>
</dbReference>
<keyword evidence="5 12" id="KW-0812">Transmembrane</keyword>
<comment type="similarity">
    <text evidence="2">Belongs to the ACDP family.</text>
</comment>
<feature type="transmembrane region" description="Helical" evidence="13">
    <location>
        <begin position="517"/>
        <end position="537"/>
    </location>
</feature>
<dbReference type="Gene3D" id="3.10.580.10">
    <property type="entry name" value="CBS-domain"/>
    <property type="match status" value="1"/>
</dbReference>
<sequence>MAQVMNLVRTCGLLMYLFFNVHAVNNSVSEPRIISLKLDSKKCDTQNCKYLLNIKGGEFLGHFSWRLTPVAGSRAGDCDVIYPNYELKEVFTTQWLTKLEIVLPVANTKLYFCVYENHVKNSPFGGKWVHQGAEFYLDVKSDISHEKTGPTLQTDIQTNTEWTDLTHDIDINHLDKTPTLTREEREDIEVLSNDKYVPLHNVQVDNTVADFNGEETENSIERLKRDTSAAITTENSRNIEDTEALRKPRDVTVPEREFFSVKADTFVVNIEGLRIENSDKEPKIIDESIPSVLADSRVTLRLFGDGLTSRTVIAFTHEVQQYGQPCKFLLKGEYMAKEGSVRPKTALFDVVAPAPISDSNLYICAKNLKLGVDDPFKDEEKYLHQGTEAYKMFASHNKMLPLWVTLTLIMTCLTFSALFSGLNLGLMSLDRTELKIISNTGTEQERKYARAIMPVRDHGNYLLCSILLGNVAVNSTFTILLDELTSGLFAVIFSTLAIVLLGEITPQAICSRHGLMVGAKSIMITKAVMALTAPLAFPVSKLLDYFLGEEIGSVYNRERLKELVKVTTDVNDLDKDEVNIISGALELRKKTVSDVMTKLEDVFMLPISSVLDFETMSEIVKSGYSRIPVYEGGRGNIVTVLFIKDLAFVDPDDNTPLRTLCQYYQNPCNFVFEDVTLDVMFKQFKEGHKGHMAFVHRINNEGEGDPFYETMGLVTLEDVIEEMIQAEIVDETDVFLDNRSKRRRNKPTNKLQDFAAFAERHENQRIHISPQLTLATFQFLSTSVDAFRPDTVSETVLRRLLKQDVIHHIKLKGKTKKDPTTYVFQQGKPVDYFVLILEGRVEVTVGRENLVFEAGPFTYFGVQALTQNVGLAESPTPSAMGSLQNINMDSMLRHTFVPDYSVRAITELFYLTVKRSLYLAAKRATLMEKGALSKGATNEQFDTEVDKNLCNSSKSSGNIPISLISKKLLGKSTSTASTRNTDDLGSTSTINKFPQRVNIIELMQIRNYMSNEKLDANSDKYLSKPSQYWSHSDTSKAKMGMTTKSYNELTKTGTSKSYANACDTAKYWANYDKFGKMHCDLSKHLPKDLDANNCAECVQNNFWFKKTVLNKTTDEKNNNDKSYLAIVTSAFSQNNLLEPDHCKKKKTTFHTDSSLLSFHDLSPRSQEQLDNQPQQSNEIDYKSIQQEIESNDRHLEYLDRYERFLEFERDSVDDRGWREERMELERRRMETEQLMLLQLSRIIKMLERNQN</sequence>
<dbReference type="InterPro" id="IPR018490">
    <property type="entry name" value="cNMP-bd_dom_sf"/>
</dbReference>
<evidence type="ECO:0000259" key="16">
    <source>
        <dbReference type="PROSITE" id="PS51371"/>
    </source>
</evidence>
<evidence type="ECO:0000256" key="5">
    <source>
        <dbReference type="ARBA" id="ARBA00022692"/>
    </source>
</evidence>
<organism evidence="18">
    <name type="scientific">Heliothis virescens</name>
    <name type="common">Tobacco budworm moth</name>
    <dbReference type="NCBI Taxonomy" id="7102"/>
    <lineage>
        <taxon>Eukaryota</taxon>
        <taxon>Metazoa</taxon>
        <taxon>Ecdysozoa</taxon>
        <taxon>Arthropoda</taxon>
        <taxon>Hexapoda</taxon>
        <taxon>Insecta</taxon>
        <taxon>Pterygota</taxon>
        <taxon>Neoptera</taxon>
        <taxon>Endopterygota</taxon>
        <taxon>Lepidoptera</taxon>
        <taxon>Glossata</taxon>
        <taxon>Ditrysia</taxon>
        <taxon>Noctuoidea</taxon>
        <taxon>Noctuidae</taxon>
        <taxon>Heliothinae</taxon>
        <taxon>Heliothis</taxon>
    </lineage>
</organism>
<name>A0A2A4K7S3_HELVI</name>
<dbReference type="InterPro" id="IPR045095">
    <property type="entry name" value="ACDP"/>
</dbReference>
<keyword evidence="4" id="KW-1003">Cell membrane</keyword>
<evidence type="ECO:0000256" key="13">
    <source>
        <dbReference type="SAM" id="Phobius"/>
    </source>
</evidence>
<dbReference type="InterPro" id="IPR046342">
    <property type="entry name" value="CBS_dom_sf"/>
</dbReference>
<dbReference type="SUPFAM" id="SSF51206">
    <property type="entry name" value="cAMP-binding domain-like"/>
    <property type="match status" value="1"/>
</dbReference>
<dbReference type="GO" id="GO:0022857">
    <property type="term" value="F:transmembrane transporter activity"/>
    <property type="evidence" value="ECO:0007669"/>
    <property type="project" value="TreeGrafter"/>
</dbReference>
<evidence type="ECO:0000256" key="7">
    <source>
        <dbReference type="ARBA" id="ARBA00022989"/>
    </source>
</evidence>
<dbReference type="Gene3D" id="2.60.120.10">
    <property type="entry name" value="Jelly Rolls"/>
    <property type="match status" value="1"/>
</dbReference>